<name>A0A401ZC50_9CHLR</name>
<proteinExistence type="predicted"/>
<sequence length="75" mass="8220">MPSTRTKITIEMPRINQNRLLSLAATGPAVSRIEGEFSPHAANRIEDNDSKLSNASQRFALRNTGILTSKALLNN</sequence>
<gene>
    <name evidence="1" type="ORF">KDAU_16270</name>
</gene>
<comment type="caution">
    <text evidence="1">The sequence shown here is derived from an EMBL/GenBank/DDBJ whole genome shotgun (WGS) entry which is preliminary data.</text>
</comment>
<protein>
    <submittedName>
        <fullName evidence="1">Uncharacterized protein</fullName>
    </submittedName>
</protein>
<dbReference type="Proteomes" id="UP000287224">
    <property type="component" value="Unassembled WGS sequence"/>
</dbReference>
<dbReference type="AlphaFoldDB" id="A0A401ZC50"/>
<reference evidence="2" key="1">
    <citation type="submission" date="2018-12" db="EMBL/GenBank/DDBJ databases">
        <title>Tengunoibacter tsumagoiensis gen. nov., sp. nov., Dictyobacter kobayashii sp. nov., D. alpinus sp. nov., and D. joshuensis sp. nov. and description of Dictyobacteraceae fam. nov. within the order Ktedonobacterales isolated from Tengu-no-mugimeshi.</title>
        <authorList>
            <person name="Wang C.M."/>
            <person name="Zheng Y."/>
            <person name="Sakai Y."/>
            <person name="Toyoda A."/>
            <person name="Minakuchi Y."/>
            <person name="Abe K."/>
            <person name="Yokota A."/>
            <person name="Yabe S."/>
        </authorList>
    </citation>
    <scope>NUCLEOTIDE SEQUENCE [LARGE SCALE GENOMIC DNA]</scope>
    <source>
        <strain evidence="2">S-27</strain>
    </source>
</reference>
<organism evidence="1 2">
    <name type="scientific">Dictyobacter aurantiacus</name>
    <dbReference type="NCBI Taxonomy" id="1936993"/>
    <lineage>
        <taxon>Bacteria</taxon>
        <taxon>Bacillati</taxon>
        <taxon>Chloroflexota</taxon>
        <taxon>Ktedonobacteria</taxon>
        <taxon>Ktedonobacterales</taxon>
        <taxon>Dictyobacteraceae</taxon>
        <taxon>Dictyobacter</taxon>
    </lineage>
</organism>
<evidence type="ECO:0000313" key="2">
    <source>
        <dbReference type="Proteomes" id="UP000287224"/>
    </source>
</evidence>
<keyword evidence="2" id="KW-1185">Reference proteome</keyword>
<dbReference type="EMBL" id="BIFQ01000001">
    <property type="protein sequence ID" value="GCE04298.1"/>
    <property type="molecule type" value="Genomic_DNA"/>
</dbReference>
<accession>A0A401ZC50</accession>
<evidence type="ECO:0000313" key="1">
    <source>
        <dbReference type="EMBL" id="GCE04298.1"/>
    </source>
</evidence>